<evidence type="ECO:0000256" key="3">
    <source>
        <dbReference type="ARBA" id="ARBA00022692"/>
    </source>
</evidence>
<organism evidence="9 10">
    <name type="scientific">Drosophila rubida</name>
    <dbReference type="NCBI Taxonomy" id="30044"/>
    <lineage>
        <taxon>Eukaryota</taxon>
        <taxon>Metazoa</taxon>
        <taxon>Ecdysozoa</taxon>
        <taxon>Arthropoda</taxon>
        <taxon>Hexapoda</taxon>
        <taxon>Insecta</taxon>
        <taxon>Pterygota</taxon>
        <taxon>Neoptera</taxon>
        <taxon>Endopterygota</taxon>
        <taxon>Diptera</taxon>
        <taxon>Brachycera</taxon>
        <taxon>Muscomorpha</taxon>
        <taxon>Ephydroidea</taxon>
        <taxon>Drosophilidae</taxon>
        <taxon>Drosophila</taxon>
    </lineage>
</organism>
<feature type="transmembrane region" description="Helical" evidence="8">
    <location>
        <begin position="538"/>
        <end position="562"/>
    </location>
</feature>
<evidence type="ECO:0000256" key="1">
    <source>
        <dbReference type="ARBA" id="ARBA00004651"/>
    </source>
</evidence>
<keyword evidence="10" id="KW-1185">Reference proteome</keyword>
<reference evidence="9" key="1">
    <citation type="journal article" date="2021" name="Mol. Ecol. Resour.">
        <title>Phylogenomic analyses of the genus Drosophila reveals genomic signals of climate adaptation.</title>
        <authorList>
            <person name="Li F."/>
            <person name="Rane R.V."/>
            <person name="Luria V."/>
            <person name="Xiong Z."/>
            <person name="Chen J."/>
            <person name="Li Z."/>
            <person name="Catullo R.A."/>
            <person name="Griffin P.C."/>
            <person name="Schiffer M."/>
            <person name="Pearce S."/>
            <person name="Lee S.F."/>
            <person name="McElroy K."/>
            <person name="Stocker A."/>
            <person name="Shirriffs J."/>
            <person name="Cockerell F."/>
            <person name="Coppin C."/>
            <person name="Sgro C.M."/>
            <person name="Karger A."/>
            <person name="Cain J.W."/>
            <person name="Weber J.A."/>
            <person name="Santpere G."/>
            <person name="Kirschner M.W."/>
            <person name="Hoffmann A.A."/>
            <person name="Oakeshott J.G."/>
            <person name="Zhang G."/>
        </authorList>
    </citation>
    <scope>NUCLEOTIDE SEQUENCE</scope>
    <source>
        <strain evidence="9">BGI-SZ-2011g</strain>
    </source>
</reference>
<proteinExistence type="predicted"/>
<keyword evidence="4 8" id="KW-1133">Transmembrane helix</keyword>
<keyword evidence="2" id="KW-1003">Cell membrane</keyword>
<evidence type="ECO:0000313" key="9">
    <source>
        <dbReference type="EMBL" id="KAH8355117.1"/>
    </source>
</evidence>
<keyword evidence="3 8" id="KW-0812">Transmembrane</keyword>
<comment type="subcellular location">
    <subcellularLocation>
        <location evidence="1">Cell membrane</location>
        <topology evidence="1">Multi-pass membrane protein</topology>
    </subcellularLocation>
</comment>
<feature type="transmembrane region" description="Helical" evidence="8">
    <location>
        <begin position="273"/>
        <end position="292"/>
    </location>
</feature>
<evidence type="ECO:0000256" key="2">
    <source>
        <dbReference type="ARBA" id="ARBA00022475"/>
    </source>
</evidence>
<keyword evidence="6" id="KW-0675">Receptor</keyword>
<feature type="non-terminal residue" evidence="9">
    <location>
        <position position="563"/>
    </location>
</feature>
<protein>
    <submittedName>
        <fullName evidence="9">Uncharacterized protein</fullName>
    </submittedName>
</protein>
<dbReference type="InterPro" id="IPR052192">
    <property type="entry name" value="Insect_Ionotropic_Sensory_Rcpt"/>
</dbReference>
<evidence type="ECO:0000256" key="7">
    <source>
        <dbReference type="ARBA" id="ARBA00023180"/>
    </source>
</evidence>
<name>A0AAD4JR86_9MUSC</name>
<feature type="transmembrane region" description="Helical" evidence="8">
    <location>
        <begin position="299"/>
        <end position="318"/>
    </location>
</feature>
<dbReference type="AlphaFoldDB" id="A0AAD4JR86"/>
<feature type="transmembrane region" description="Helical" evidence="8">
    <location>
        <begin position="350"/>
        <end position="368"/>
    </location>
</feature>
<keyword evidence="5 8" id="KW-0472">Membrane</keyword>
<dbReference type="PANTHER" id="PTHR42643">
    <property type="entry name" value="IONOTROPIC RECEPTOR 20A-RELATED"/>
    <property type="match status" value="1"/>
</dbReference>
<evidence type="ECO:0000256" key="8">
    <source>
        <dbReference type="SAM" id="Phobius"/>
    </source>
</evidence>
<keyword evidence="7" id="KW-0325">Glycoprotein</keyword>
<dbReference type="EMBL" id="JAJJHW010003889">
    <property type="protein sequence ID" value="KAH8355117.1"/>
    <property type="molecule type" value="Genomic_DNA"/>
</dbReference>
<evidence type="ECO:0000256" key="4">
    <source>
        <dbReference type="ARBA" id="ARBA00022989"/>
    </source>
</evidence>
<evidence type="ECO:0000256" key="6">
    <source>
        <dbReference type="ARBA" id="ARBA00023170"/>
    </source>
</evidence>
<accession>A0AAD4JR86</accession>
<dbReference type="GO" id="GO:0005886">
    <property type="term" value="C:plasma membrane"/>
    <property type="evidence" value="ECO:0007669"/>
    <property type="project" value="UniProtKB-SubCell"/>
</dbReference>
<sequence>MRYITGLLMPFQKMIEFQEMVWFISRELRTEHTEQLDAFMRIMAQAYGITQIVVSNNSELRMIRSAARRNHMSVVLTTGVNDPIMRVAGKVLLARHYYFSVFVLVDRVGDMAPVYDVCRYLGDNQFENSLLYFESLEGINQIYGSAKYPVKQIENRTDLQRYFERKRKEMLNAQMNVQGYSFPTPLREDAPHLFAVGEQQYDGSTYRIIETFVQYLNGSFKRLALPPDALGGQAVNMKLTLELVRQRRIEFSAHAYALFQADEELEKSYPLLVVRWCLMVPLYNSISTYLYALQPFDSLVWFGVLAAFAALLLLQLLWLRSPAAAWLDSYCYIINIATGRALVQPSLLRFLLLAAVFFHGFFLSAYYTSTLGSILAVSLFHAQLNTMDDLLRAQLPVMIIDYELEFLLQLQAPLPPAFRQLLRPVDSAVYAQHQLALNASFAYFVTEDKWQFLDQQQRHLRQRRFKLSDICFGSFHLAYPMQMDCSLWRDLEYYTFRVHSSGLHDYYARISFESALRARLVQRLQERQEYTSAGLQHLAVAFIFLLAMAAVALVVFGLELAWA</sequence>
<gene>
    <name evidence="9" type="ORF">KR093_006215</name>
</gene>
<comment type="caution">
    <text evidence="9">The sequence shown here is derived from an EMBL/GenBank/DDBJ whole genome shotgun (WGS) entry which is preliminary data.</text>
</comment>
<dbReference type="PANTHER" id="PTHR42643:SF41">
    <property type="entry name" value="IONOTROPIC RECEPTOR 20A-RELATED"/>
    <property type="match status" value="1"/>
</dbReference>
<evidence type="ECO:0000313" key="10">
    <source>
        <dbReference type="Proteomes" id="UP001200034"/>
    </source>
</evidence>
<dbReference type="Proteomes" id="UP001200034">
    <property type="component" value="Unassembled WGS sequence"/>
</dbReference>
<evidence type="ECO:0000256" key="5">
    <source>
        <dbReference type="ARBA" id="ARBA00023136"/>
    </source>
</evidence>